<sequence length="60" mass="6508">MSYLGIVAVDCCFSMTGCPKMVGSRAPQSISDSRLCIDETRQGNNIAHPLLPPQFPNLLL</sequence>
<dbReference type="AlphaFoldDB" id="A0A0A9TIK0"/>
<reference evidence="1" key="2">
    <citation type="journal article" date="2015" name="Data Brief">
        <title>Shoot transcriptome of the giant reed, Arundo donax.</title>
        <authorList>
            <person name="Barrero R.A."/>
            <person name="Guerrero F.D."/>
            <person name="Moolhuijzen P."/>
            <person name="Goolsby J.A."/>
            <person name="Tidwell J."/>
            <person name="Bellgard S.E."/>
            <person name="Bellgard M.I."/>
        </authorList>
    </citation>
    <scope>NUCLEOTIDE SEQUENCE</scope>
    <source>
        <tissue evidence="1">Shoot tissue taken approximately 20 cm above the soil surface</tissue>
    </source>
</reference>
<proteinExistence type="predicted"/>
<reference evidence="1" key="1">
    <citation type="submission" date="2014-09" db="EMBL/GenBank/DDBJ databases">
        <authorList>
            <person name="Magalhaes I.L.F."/>
            <person name="Oliveira U."/>
            <person name="Santos F.R."/>
            <person name="Vidigal T.H.D.A."/>
            <person name="Brescovit A.D."/>
            <person name="Santos A.J."/>
        </authorList>
    </citation>
    <scope>NUCLEOTIDE SEQUENCE</scope>
    <source>
        <tissue evidence="1">Shoot tissue taken approximately 20 cm above the soil surface</tissue>
    </source>
</reference>
<evidence type="ECO:0000313" key="1">
    <source>
        <dbReference type="EMBL" id="JAD17615.1"/>
    </source>
</evidence>
<dbReference type="EMBL" id="GBRH01280280">
    <property type="protein sequence ID" value="JAD17615.1"/>
    <property type="molecule type" value="Transcribed_RNA"/>
</dbReference>
<name>A0A0A9TIK0_ARUDO</name>
<accession>A0A0A9TIK0</accession>
<organism evidence="1">
    <name type="scientific">Arundo donax</name>
    <name type="common">Giant reed</name>
    <name type="synonym">Donax arundinaceus</name>
    <dbReference type="NCBI Taxonomy" id="35708"/>
    <lineage>
        <taxon>Eukaryota</taxon>
        <taxon>Viridiplantae</taxon>
        <taxon>Streptophyta</taxon>
        <taxon>Embryophyta</taxon>
        <taxon>Tracheophyta</taxon>
        <taxon>Spermatophyta</taxon>
        <taxon>Magnoliopsida</taxon>
        <taxon>Liliopsida</taxon>
        <taxon>Poales</taxon>
        <taxon>Poaceae</taxon>
        <taxon>PACMAD clade</taxon>
        <taxon>Arundinoideae</taxon>
        <taxon>Arundineae</taxon>
        <taxon>Arundo</taxon>
    </lineage>
</organism>
<protein>
    <submittedName>
        <fullName evidence="1">Uncharacterized protein</fullName>
    </submittedName>
</protein>